<accession>A0A4U5MRG3</accession>
<reference evidence="1 2" key="2">
    <citation type="journal article" date="2019" name="G3 (Bethesda)">
        <title>Hybrid Assembly of the Genome of the Entomopathogenic Nematode Steinernema carpocapsae Identifies the X-Chromosome.</title>
        <authorList>
            <person name="Serra L."/>
            <person name="Macchietto M."/>
            <person name="Macias-Munoz A."/>
            <person name="McGill C.J."/>
            <person name="Rodriguez I.M."/>
            <person name="Rodriguez B."/>
            <person name="Murad R."/>
            <person name="Mortazavi A."/>
        </authorList>
    </citation>
    <scope>NUCLEOTIDE SEQUENCE [LARGE SCALE GENOMIC DNA]</scope>
    <source>
        <strain evidence="1 2">ALL</strain>
    </source>
</reference>
<dbReference type="EMBL" id="AZBU02000006">
    <property type="protein sequence ID" value="TKR72267.1"/>
    <property type="molecule type" value="Genomic_DNA"/>
</dbReference>
<reference evidence="1 2" key="1">
    <citation type="journal article" date="2015" name="Genome Biol.">
        <title>Comparative genomics of Steinernema reveals deeply conserved gene regulatory networks.</title>
        <authorList>
            <person name="Dillman A.R."/>
            <person name="Macchietto M."/>
            <person name="Porter C.F."/>
            <person name="Rogers A."/>
            <person name="Williams B."/>
            <person name="Antoshechkin I."/>
            <person name="Lee M.M."/>
            <person name="Goodwin Z."/>
            <person name="Lu X."/>
            <person name="Lewis E.E."/>
            <person name="Goodrich-Blair H."/>
            <person name="Stock S.P."/>
            <person name="Adams B.J."/>
            <person name="Sternberg P.W."/>
            <person name="Mortazavi A."/>
        </authorList>
    </citation>
    <scope>NUCLEOTIDE SEQUENCE [LARGE SCALE GENOMIC DNA]</scope>
    <source>
        <strain evidence="1 2">ALL</strain>
    </source>
</reference>
<keyword evidence="2" id="KW-1185">Reference proteome</keyword>
<evidence type="ECO:0000313" key="1">
    <source>
        <dbReference type="EMBL" id="TKR72267.1"/>
    </source>
</evidence>
<protein>
    <submittedName>
        <fullName evidence="1">Uncharacterized protein</fullName>
    </submittedName>
</protein>
<gene>
    <name evidence="1" type="ORF">L596_019741</name>
</gene>
<name>A0A4U5MRG3_STECR</name>
<evidence type="ECO:0000313" key="2">
    <source>
        <dbReference type="Proteomes" id="UP000298663"/>
    </source>
</evidence>
<organism evidence="1 2">
    <name type="scientific">Steinernema carpocapsae</name>
    <name type="common">Entomopathogenic nematode</name>
    <dbReference type="NCBI Taxonomy" id="34508"/>
    <lineage>
        <taxon>Eukaryota</taxon>
        <taxon>Metazoa</taxon>
        <taxon>Ecdysozoa</taxon>
        <taxon>Nematoda</taxon>
        <taxon>Chromadorea</taxon>
        <taxon>Rhabditida</taxon>
        <taxon>Tylenchina</taxon>
        <taxon>Panagrolaimomorpha</taxon>
        <taxon>Strongyloidoidea</taxon>
        <taxon>Steinernematidae</taxon>
        <taxon>Steinernema</taxon>
    </lineage>
</organism>
<proteinExistence type="predicted"/>
<dbReference type="AlphaFoldDB" id="A0A4U5MRG3"/>
<comment type="caution">
    <text evidence="1">The sequence shown here is derived from an EMBL/GenBank/DDBJ whole genome shotgun (WGS) entry which is preliminary data.</text>
</comment>
<dbReference type="Proteomes" id="UP000298663">
    <property type="component" value="Unassembled WGS sequence"/>
</dbReference>
<sequence length="119" mass="13503">MLNLVTSDALNALKQKQWKKESSGTTIKDVHVFYQSIIKETEHSRQTSVITIGCTNIIGSCGLIGYNRLVCLRFALLCSRQKFNATHHVCCFKPAEIFDNLSVIKIFYKKLMFTNVVEA</sequence>